<keyword evidence="3" id="KW-0732">Signal</keyword>
<name>A0A9P6DX82_9AGAM</name>
<reference evidence="4" key="1">
    <citation type="journal article" date="2020" name="Nat. Commun.">
        <title>Large-scale genome sequencing of mycorrhizal fungi provides insights into the early evolution of symbiotic traits.</title>
        <authorList>
            <person name="Miyauchi S."/>
            <person name="Kiss E."/>
            <person name="Kuo A."/>
            <person name="Drula E."/>
            <person name="Kohler A."/>
            <person name="Sanchez-Garcia M."/>
            <person name="Morin E."/>
            <person name="Andreopoulos B."/>
            <person name="Barry K.W."/>
            <person name="Bonito G."/>
            <person name="Buee M."/>
            <person name="Carver A."/>
            <person name="Chen C."/>
            <person name="Cichocki N."/>
            <person name="Clum A."/>
            <person name="Culley D."/>
            <person name="Crous P.W."/>
            <person name="Fauchery L."/>
            <person name="Girlanda M."/>
            <person name="Hayes R.D."/>
            <person name="Keri Z."/>
            <person name="LaButti K."/>
            <person name="Lipzen A."/>
            <person name="Lombard V."/>
            <person name="Magnuson J."/>
            <person name="Maillard F."/>
            <person name="Murat C."/>
            <person name="Nolan M."/>
            <person name="Ohm R.A."/>
            <person name="Pangilinan J."/>
            <person name="Pereira M.F."/>
            <person name="Perotto S."/>
            <person name="Peter M."/>
            <person name="Pfister S."/>
            <person name="Riley R."/>
            <person name="Sitrit Y."/>
            <person name="Stielow J.B."/>
            <person name="Szollosi G."/>
            <person name="Zifcakova L."/>
            <person name="Stursova M."/>
            <person name="Spatafora J.W."/>
            <person name="Tedersoo L."/>
            <person name="Vaario L.M."/>
            <person name="Yamada A."/>
            <person name="Yan M."/>
            <person name="Wang P."/>
            <person name="Xu J."/>
            <person name="Bruns T."/>
            <person name="Baldrian P."/>
            <person name="Vilgalys R."/>
            <person name="Dunand C."/>
            <person name="Henrissat B."/>
            <person name="Grigoriev I.V."/>
            <person name="Hibbett D."/>
            <person name="Nagy L.G."/>
            <person name="Martin F.M."/>
        </authorList>
    </citation>
    <scope>NUCLEOTIDE SEQUENCE</scope>
    <source>
        <strain evidence="4">UP504</strain>
    </source>
</reference>
<dbReference type="Proteomes" id="UP000886523">
    <property type="component" value="Unassembled WGS sequence"/>
</dbReference>
<evidence type="ECO:0000256" key="1">
    <source>
        <dbReference type="SAM" id="MobiDB-lite"/>
    </source>
</evidence>
<protein>
    <submittedName>
        <fullName evidence="4">Uncharacterized protein</fullName>
    </submittedName>
</protein>
<feature type="transmembrane region" description="Helical" evidence="2">
    <location>
        <begin position="158"/>
        <end position="177"/>
    </location>
</feature>
<gene>
    <name evidence="4" type="ORF">BS47DRAFT_1484956</name>
</gene>
<keyword evidence="5" id="KW-1185">Reference proteome</keyword>
<evidence type="ECO:0000313" key="5">
    <source>
        <dbReference type="Proteomes" id="UP000886523"/>
    </source>
</evidence>
<feature type="chain" id="PRO_5040403599" evidence="3">
    <location>
        <begin position="24"/>
        <end position="178"/>
    </location>
</feature>
<keyword evidence="2" id="KW-0472">Membrane</keyword>
<feature type="signal peptide" evidence="3">
    <location>
        <begin position="1"/>
        <end position="23"/>
    </location>
</feature>
<organism evidence="4 5">
    <name type="scientific">Hydnum rufescens UP504</name>
    <dbReference type="NCBI Taxonomy" id="1448309"/>
    <lineage>
        <taxon>Eukaryota</taxon>
        <taxon>Fungi</taxon>
        <taxon>Dikarya</taxon>
        <taxon>Basidiomycota</taxon>
        <taxon>Agaricomycotina</taxon>
        <taxon>Agaricomycetes</taxon>
        <taxon>Cantharellales</taxon>
        <taxon>Hydnaceae</taxon>
        <taxon>Hydnum</taxon>
    </lineage>
</organism>
<sequence length="178" mass="18292">MFLHGPCGSTPLAWILLATRIYAQGITTTTTDLNGNTIIEDISTDGLGRPLATVALSTLSPTSSSSASTSTTVPYQGPIGSPTPTNTVTGPEAPTTYVYTTTDTSGNKTLVTAVFTPTFAPTSSNPSVAAGTILPYSIFTASFTTKASAAHVPWERRGAVLAMGVTIIGLFAGLVIYL</sequence>
<proteinExistence type="predicted"/>
<evidence type="ECO:0000256" key="2">
    <source>
        <dbReference type="SAM" id="Phobius"/>
    </source>
</evidence>
<keyword evidence="2" id="KW-0812">Transmembrane</keyword>
<dbReference type="EMBL" id="MU128959">
    <property type="protein sequence ID" value="KAF9514554.1"/>
    <property type="molecule type" value="Genomic_DNA"/>
</dbReference>
<dbReference type="AlphaFoldDB" id="A0A9P6DX82"/>
<accession>A0A9P6DX82</accession>
<evidence type="ECO:0000313" key="4">
    <source>
        <dbReference type="EMBL" id="KAF9514554.1"/>
    </source>
</evidence>
<evidence type="ECO:0000256" key="3">
    <source>
        <dbReference type="SAM" id="SignalP"/>
    </source>
</evidence>
<dbReference type="OrthoDB" id="3257429at2759"/>
<keyword evidence="2" id="KW-1133">Transmembrane helix</keyword>
<feature type="compositionally biased region" description="Low complexity" evidence="1">
    <location>
        <begin position="60"/>
        <end position="74"/>
    </location>
</feature>
<feature type="region of interest" description="Disordered" evidence="1">
    <location>
        <begin position="60"/>
        <end position="92"/>
    </location>
</feature>
<comment type="caution">
    <text evidence="4">The sequence shown here is derived from an EMBL/GenBank/DDBJ whole genome shotgun (WGS) entry which is preliminary data.</text>
</comment>